<evidence type="ECO:0000313" key="2">
    <source>
        <dbReference type="Proteomes" id="UP000185221"/>
    </source>
</evidence>
<dbReference type="STRING" id="226505.SAMN05444394_3199"/>
<protein>
    <recommendedName>
        <fullName evidence="3">TolB-like 6-blade propeller-like</fullName>
    </recommendedName>
</protein>
<sequence length="382" mass="43339">MKQLNILFLVSILISCSAKEEESTSENILEDLRFSIDTVMIDSGEDILNLSQGIFPNGLSHDMSRLYFFENKPFQLVEVDLDKLKVLKKTGFEVEGPNGVGSYLSHLKVGPKDNLFLISSSIAGIFNQDAEKLENLRFTPSGIDSTLATNFNALYSRSVYDFENQKLYSQPSFLDVGDNVLVIINTKTQSAITLPVPKMKIVDEYSGTYMFETDQGEIIAFHFVGSFITLLPKVVIISTAARSGIYSLDLTTEQLEYIDIQHHTVPNEIKVEIPQNPSSPAQIQNIQHEIFKNVNFLEMQWDDTRQLYFRLGESTVRGASREDPLSYEYYLFAYDQDFNVLGEKKLDGVNFGLMHVFFKDGKLWSYVNVGDELGFAVFTFNF</sequence>
<organism evidence="1 2">
    <name type="scientific">Algoriphagus halophilus</name>
    <dbReference type="NCBI Taxonomy" id="226505"/>
    <lineage>
        <taxon>Bacteria</taxon>
        <taxon>Pseudomonadati</taxon>
        <taxon>Bacteroidota</taxon>
        <taxon>Cytophagia</taxon>
        <taxon>Cytophagales</taxon>
        <taxon>Cyclobacteriaceae</taxon>
        <taxon>Algoriphagus</taxon>
    </lineage>
</organism>
<dbReference type="RefSeq" id="WP_074225951.1">
    <property type="nucleotide sequence ID" value="NZ_FSRC01000002.1"/>
</dbReference>
<evidence type="ECO:0000313" key="1">
    <source>
        <dbReference type="EMBL" id="SIO06172.1"/>
    </source>
</evidence>
<proteinExistence type="predicted"/>
<keyword evidence="2" id="KW-1185">Reference proteome</keyword>
<accession>A0A1N6GFI9</accession>
<gene>
    <name evidence="1" type="ORF">SAMN05444394_3199</name>
</gene>
<dbReference type="Proteomes" id="UP000185221">
    <property type="component" value="Unassembled WGS sequence"/>
</dbReference>
<dbReference type="EMBL" id="FSRC01000002">
    <property type="protein sequence ID" value="SIO06172.1"/>
    <property type="molecule type" value="Genomic_DNA"/>
</dbReference>
<dbReference type="AlphaFoldDB" id="A0A1N6GFI9"/>
<dbReference type="InterPro" id="IPR025316">
    <property type="entry name" value="DUF4221"/>
</dbReference>
<name>A0A1N6GFI9_9BACT</name>
<evidence type="ECO:0008006" key="3">
    <source>
        <dbReference type="Google" id="ProtNLM"/>
    </source>
</evidence>
<reference evidence="2" key="1">
    <citation type="submission" date="2016-11" db="EMBL/GenBank/DDBJ databases">
        <authorList>
            <person name="Varghese N."/>
            <person name="Submissions S."/>
        </authorList>
    </citation>
    <scope>NUCLEOTIDE SEQUENCE [LARGE SCALE GENOMIC DNA]</scope>
    <source>
        <strain evidence="2">DSM 15292</strain>
    </source>
</reference>
<dbReference type="PROSITE" id="PS51257">
    <property type="entry name" value="PROKAR_LIPOPROTEIN"/>
    <property type="match status" value="1"/>
</dbReference>
<dbReference type="Pfam" id="PF13970">
    <property type="entry name" value="DUF4221"/>
    <property type="match status" value="1"/>
</dbReference>
<dbReference type="OrthoDB" id="833511at2"/>